<dbReference type="AlphaFoldDB" id="A0A382IYK4"/>
<proteinExistence type="predicted"/>
<reference evidence="1" key="1">
    <citation type="submission" date="2018-05" db="EMBL/GenBank/DDBJ databases">
        <authorList>
            <person name="Lanie J.A."/>
            <person name="Ng W.-L."/>
            <person name="Kazmierczak K.M."/>
            <person name="Andrzejewski T.M."/>
            <person name="Davidsen T.M."/>
            <person name="Wayne K.J."/>
            <person name="Tettelin H."/>
            <person name="Glass J.I."/>
            <person name="Rusch D."/>
            <person name="Podicherti R."/>
            <person name="Tsui H.-C.T."/>
            <person name="Winkler M.E."/>
        </authorList>
    </citation>
    <scope>NUCLEOTIDE SEQUENCE</scope>
</reference>
<name>A0A382IYK4_9ZZZZ</name>
<feature type="non-terminal residue" evidence="1">
    <location>
        <position position="24"/>
    </location>
</feature>
<gene>
    <name evidence="1" type="ORF">METZ01_LOCUS257694</name>
</gene>
<evidence type="ECO:0000313" key="1">
    <source>
        <dbReference type="EMBL" id="SVC04840.1"/>
    </source>
</evidence>
<organism evidence="1">
    <name type="scientific">marine metagenome</name>
    <dbReference type="NCBI Taxonomy" id="408172"/>
    <lineage>
        <taxon>unclassified sequences</taxon>
        <taxon>metagenomes</taxon>
        <taxon>ecological metagenomes</taxon>
    </lineage>
</organism>
<protein>
    <submittedName>
        <fullName evidence="1">Uncharacterized protein</fullName>
    </submittedName>
</protein>
<dbReference type="EMBL" id="UINC01070580">
    <property type="protein sequence ID" value="SVC04840.1"/>
    <property type="molecule type" value="Genomic_DNA"/>
</dbReference>
<sequence length="24" mass="2753">MSSAIHFFHANGFPVETYNDLLKN</sequence>
<accession>A0A382IYK4</accession>